<dbReference type="NCBIfam" id="TIGR00247">
    <property type="entry name" value="endolytic transglycosylase MltG"/>
    <property type="match status" value="1"/>
</dbReference>
<evidence type="ECO:0000256" key="2">
    <source>
        <dbReference type="ARBA" id="ARBA00022692"/>
    </source>
</evidence>
<accession>A0A1G2PJT0</accession>
<dbReference type="PANTHER" id="PTHR30518:SF2">
    <property type="entry name" value="ENDOLYTIC MUREIN TRANSGLYCOSYLASE"/>
    <property type="match status" value="1"/>
</dbReference>
<dbReference type="Gene3D" id="3.30.160.60">
    <property type="entry name" value="Classic Zinc Finger"/>
    <property type="match status" value="1"/>
</dbReference>
<keyword evidence="3 7" id="KW-1133">Transmembrane helix</keyword>
<feature type="site" description="Important for catalytic activity" evidence="7">
    <location>
        <position position="269"/>
    </location>
</feature>
<keyword evidence="4 7" id="KW-0472">Membrane</keyword>
<dbReference type="EC" id="4.2.2.29" evidence="7"/>
<evidence type="ECO:0000256" key="1">
    <source>
        <dbReference type="ARBA" id="ARBA00022475"/>
    </source>
</evidence>
<dbReference type="CDD" id="cd08010">
    <property type="entry name" value="MltG_like"/>
    <property type="match status" value="1"/>
</dbReference>
<dbReference type="HAMAP" id="MF_02065">
    <property type="entry name" value="MltG"/>
    <property type="match status" value="1"/>
</dbReference>
<reference evidence="8 9" key="1">
    <citation type="journal article" date="2016" name="Nat. Commun.">
        <title>Thousands of microbial genomes shed light on interconnected biogeochemical processes in an aquifer system.</title>
        <authorList>
            <person name="Anantharaman K."/>
            <person name="Brown C.T."/>
            <person name="Hug L.A."/>
            <person name="Sharon I."/>
            <person name="Castelle C.J."/>
            <person name="Probst A.J."/>
            <person name="Thomas B.C."/>
            <person name="Singh A."/>
            <person name="Wilkins M.J."/>
            <person name="Karaoz U."/>
            <person name="Brodie E.L."/>
            <person name="Williams K.H."/>
            <person name="Hubbard S.S."/>
            <person name="Banfield J.F."/>
        </authorList>
    </citation>
    <scope>NUCLEOTIDE SEQUENCE [LARGE SCALE GENOMIC DNA]</scope>
</reference>
<comment type="subcellular location">
    <subcellularLocation>
        <location evidence="7">Cell membrane</location>
        <topology evidence="7">Single-pass membrane protein</topology>
    </subcellularLocation>
</comment>
<keyword evidence="1 7" id="KW-1003">Cell membrane</keyword>
<evidence type="ECO:0000313" key="9">
    <source>
        <dbReference type="Proteomes" id="UP000177629"/>
    </source>
</evidence>
<evidence type="ECO:0000256" key="3">
    <source>
        <dbReference type="ARBA" id="ARBA00022989"/>
    </source>
</evidence>
<evidence type="ECO:0000256" key="7">
    <source>
        <dbReference type="HAMAP-Rule" id="MF_02065"/>
    </source>
</evidence>
<sequence length="389" mass="43350">MGFNPQNLQKNMHEIVASEERLETGDEKPEIGKQLPPKGRGRWVKRIILGALAALGLILAVCIFMVWFLLQAPQNVAAQQSFVIMQGETISDIAQRLQAQGLVRNGFIFQLLLIFQGREAQVKAGDFMLSPAMSAFRVSEVLTAKAPPERDLTVTIPEGFDVADIDARFSQEGLGEANEFLSALFNEAACADFELIEPCSRAPVGMREFEGYLFPDTYRFRKDSAPQDIAVKMFINFENKLSGELREEILRQGKSIHDIVTIASIIEREVRTDRDMKVVSGILYKRLEIGMPLQVDASVLYALERSEVKGQKTSSTLTIEDLQFDSPYNTYKYAGLPVGPISNPGLAALTAAIYPEASPYLYYLSAPDGTTVFSRTLEEHNRAKAQYLH</sequence>
<keyword evidence="6 7" id="KW-0961">Cell wall biogenesis/degradation</keyword>
<dbReference type="InterPro" id="IPR003770">
    <property type="entry name" value="MLTG-like"/>
</dbReference>
<comment type="catalytic activity">
    <reaction evidence="7">
        <text>a peptidoglycan chain = a peptidoglycan chain with N-acetyl-1,6-anhydromuramyl-[peptide] at the reducing end + a peptidoglycan chain with N-acetylglucosamine at the non-reducing end.</text>
        <dbReference type="EC" id="4.2.2.29"/>
    </reaction>
</comment>
<keyword evidence="2 7" id="KW-0812">Transmembrane</keyword>
<evidence type="ECO:0000256" key="6">
    <source>
        <dbReference type="ARBA" id="ARBA00023316"/>
    </source>
</evidence>
<dbReference type="AlphaFoldDB" id="A0A1G2PJT0"/>
<dbReference type="Gene3D" id="3.30.1490.480">
    <property type="entry name" value="Endolytic murein transglycosylase"/>
    <property type="match status" value="1"/>
</dbReference>
<comment type="caution">
    <text evidence="8">The sequence shown here is derived from an EMBL/GenBank/DDBJ whole genome shotgun (WGS) entry which is preliminary data.</text>
</comment>
<dbReference type="GO" id="GO:0005886">
    <property type="term" value="C:plasma membrane"/>
    <property type="evidence" value="ECO:0007669"/>
    <property type="project" value="UniProtKB-SubCell"/>
</dbReference>
<dbReference type="STRING" id="1802362.A2806_00050"/>
<comment type="similarity">
    <text evidence="7">Belongs to the transglycosylase MltG family.</text>
</comment>
<gene>
    <name evidence="7" type="primary">mltG</name>
    <name evidence="8" type="ORF">A2806_00050</name>
</gene>
<feature type="transmembrane region" description="Helical" evidence="7">
    <location>
        <begin position="47"/>
        <end position="70"/>
    </location>
</feature>
<evidence type="ECO:0000256" key="4">
    <source>
        <dbReference type="ARBA" id="ARBA00023136"/>
    </source>
</evidence>
<name>A0A1G2PJT0_9BACT</name>
<dbReference type="GO" id="GO:0009252">
    <property type="term" value="P:peptidoglycan biosynthetic process"/>
    <property type="evidence" value="ECO:0007669"/>
    <property type="project" value="UniProtKB-UniRule"/>
</dbReference>
<keyword evidence="5 7" id="KW-0456">Lyase</keyword>
<comment type="function">
    <text evidence="7">Functions as a peptidoglycan terminase that cleaves nascent peptidoglycan strands endolytically to terminate their elongation.</text>
</comment>
<dbReference type="GO" id="GO:0008932">
    <property type="term" value="F:lytic endotransglycosylase activity"/>
    <property type="evidence" value="ECO:0007669"/>
    <property type="project" value="UniProtKB-UniRule"/>
</dbReference>
<protein>
    <recommendedName>
        <fullName evidence="7">Endolytic murein transglycosylase</fullName>
        <ecNumber evidence="7">4.2.2.29</ecNumber>
    </recommendedName>
    <alternativeName>
        <fullName evidence="7">Peptidoglycan lytic transglycosylase</fullName>
    </alternativeName>
    <alternativeName>
        <fullName evidence="7">Peptidoglycan polymerization terminase</fullName>
    </alternativeName>
</protein>
<dbReference type="GO" id="GO:0071555">
    <property type="term" value="P:cell wall organization"/>
    <property type="evidence" value="ECO:0007669"/>
    <property type="project" value="UniProtKB-KW"/>
</dbReference>
<organism evidence="8 9">
    <name type="scientific">Candidatus Terrybacteria bacterium RIFCSPHIGHO2_01_FULL_48_17</name>
    <dbReference type="NCBI Taxonomy" id="1802362"/>
    <lineage>
        <taxon>Bacteria</taxon>
        <taxon>Candidatus Terryibacteriota</taxon>
    </lineage>
</organism>
<dbReference type="EMBL" id="MHSS01000005">
    <property type="protein sequence ID" value="OHA48547.1"/>
    <property type="molecule type" value="Genomic_DNA"/>
</dbReference>
<dbReference type="Proteomes" id="UP000177629">
    <property type="component" value="Unassembled WGS sequence"/>
</dbReference>
<dbReference type="Pfam" id="PF02618">
    <property type="entry name" value="YceG"/>
    <property type="match status" value="1"/>
</dbReference>
<evidence type="ECO:0000313" key="8">
    <source>
        <dbReference type="EMBL" id="OHA48547.1"/>
    </source>
</evidence>
<dbReference type="PANTHER" id="PTHR30518">
    <property type="entry name" value="ENDOLYTIC MUREIN TRANSGLYCOSYLASE"/>
    <property type="match status" value="1"/>
</dbReference>
<proteinExistence type="inferred from homology"/>
<evidence type="ECO:0000256" key="5">
    <source>
        <dbReference type="ARBA" id="ARBA00023239"/>
    </source>
</evidence>